<reference evidence="13" key="1">
    <citation type="submission" date="2011-08" db="EMBL/GenBank/DDBJ databases">
        <authorList>
            <person name="Rombauts S."/>
        </authorList>
    </citation>
    <scope>NUCLEOTIDE SEQUENCE</scope>
    <source>
        <strain evidence="13">London</strain>
    </source>
</reference>
<evidence type="ECO:0000256" key="9">
    <source>
        <dbReference type="ARBA" id="ARBA00023306"/>
    </source>
</evidence>
<evidence type="ECO:0000256" key="6">
    <source>
        <dbReference type="ARBA" id="ARBA00022776"/>
    </source>
</evidence>
<keyword evidence="13" id="KW-1185">Reference proteome</keyword>
<accession>T1JVU1</accession>
<evidence type="ECO:0000313" key="12">
    <source>
        <dbReference type="EnsemblMetazoa" id="tetur02g05800.1"/>
    </source>
</evidence>
<protein>
    <recommendedName>
        <fullName evidence="4">Anaphase-promoting complex subunit 13</fullName>
    </recommendedName>
    <alternativeName>
        <fullName evidence="10">Cyclosome subunit 13</fullName>
    </alternativeName>
</protein>
<dbReference type="AlphaFoldDB" id="T1JVU1"/>
<dbReference type="GO" id="GO:0070979">
    <property type="term" value="P:protein K11-linked ubiquitination"/>
    <property type="evidence" value="ECO:0007669"/>
    <property type="project" value="TreeGrafter"/>
</dbReference>
<keyword evidence="8" id="KW-0539">Nucleus</keyword>
<evidence type="ECO:0000256" key="11">
    <source>
        <dbReference type="ARBA" id="ARBA00045696"/>
    </source>
</evidence>
<dbReference type="PANTHER" id="PTHR28672">
    <property type="entry name" value="ANAPHASE-PROMOTING COMPLEX SUBUNIT 13"/>
    <property type="match status" value="1"/>
</dbReference>
<dbReference type="GO" id="GO:0051301">
    <property type="term" value="P:cell division"/>
    <property type="evidence" value="ECO:0007669"/>
    <property type="project" value="UniProtKB-KW"/>
</dbReference>
<dbReference type="GO" id="GO:0005680">
    <property type="term" value="C:anaphase-promoting complex"/>
    <property type="evidence" value="ECO:0007669"/>
    <property type="project" value="InterPro"/>
</dbReference>
<dbReference type="HOGENOM" id="CLU_199969_0_0_1"/>
<dbReference type="STRING" id="32264.T1JVU1"/>
<name>T1JVU1_TETUR</name>
<dbReference type="Pfam" id="PF05839">
    <property type="entry name" value="Apc13p"/>
    <property type="match status" value="1"/>
</dbReference>
<evidence type="ECO:0000256" key="5">
    <source>
        <dbReference type="ARBA" id="ARBA00022618"/>
    </source>
</evidence>
<dbReference type="InterPro" id="IPR008401">
    <property type="entry name" value="Apc13"/>
</dbReference>
<evidence type="ECO:0000256" key="1">
    <source>
        <dbReference type="ARBA" id="ARBA00004123"/>
    </source>
</evidence>
<dbReference type="EnsemblMetazoa" id="tetur02g05800.1">
    <property type="protein sequence ID" value="tetur02g05800.1"/>
    <property type="gene ID" value="tetur02g05800"/>
</dbReference>
<evidence type="ECO:0000256" key="8">
    <source>
        <dbReference type="ARBA" id="ARBA00023242"/>
    </source>
</evidence>
<dbReference type="EMBL" id="CAEY01000797">
    <property type="status" value="NOT_ANNOTATED_CDS"/>
    <property type="molecule type" value="Genomic_DNA"/>
</dbReference>
<dbReference type="PANTHER" id="PTHR28672:SF1">
    <property type="entry name" value="ANAPHASE-PROMOTING COMPLEX SUBUNIT 13"/>
    <property type="match status" value="1"/>
</dbReference>
<proteinExistence type="inferred from homology"/>
<organism evidence="12 13">
    <name type="scientific">Tetranychus urticae</name>
    <name type="common">Two-spotted spider mite</name>
    <dbReference type="NCBI Taxonomy" id="32264"/>
    <lineage>
        <taxon>Eukaryota</taxon>
        <taxon>Metazoa</taxon>
        <taxon>Ecdysozoa</taxon>
        <taxon>Arthropoda</taxon>
        <taxon>Chelicerata</taxon>
        <taxon>Arachnida</taxon>
        <taxon>Acari</taxon>
        <taxon>Acariformes</taxon>
        <taxon>Trombidiformes</taxon>
        <taxon>Prostigmata</taxon>
        <taxon>Eleutherengona</taxon>
        <taxon>Raphignathae</taxon>
        <taxon>Tetranychoidea</taxon>
        <taxon>Tetranychidae</taxon>
        <taxon>Tetranychus</taxon>
    </lineage>
</organism>
<evidence type="ECO:0000256" key="10">
    <source>
        <dbReference type="ARBA" id="ARBA00031338"/>
    </source>
</evidence>
<comment type="pathway">
    <text evidence="2">Protein modification; protein ubiquitination.</text>
</comment>
<evidence type="ECO:0000256" key="7">
    <source>
        <dbReference type="ARBA" id="ARBA00022786"/>
    </source>
</evidence>
<evidence type="ECO:0000256" key="2">
    <source>
        <dbReference type="ARBA" id="ARBA00004906"/>
    </source>
</evidence>
<sequence>MDSQYYRPGRSNLLIDKKWRRSVKKLPFEDITVPIRELPDSESDNENCFKTIKDQENKWTDLALNRINDNHQSSYLPSNRF</sequence>
<evidence type="ECO:0000256" key="3">
    <source>
        <dbReference type="ARBA" id="ARBA00006940"/>
    </source>
</evidence>
<keyword evidence="7" id="KW-0833">Ubl conjugation pathway</keyword>
<keyword evidence="6" id="KW-0498">Mitosis</keyword>
<keyword evidence="9" id="KW-0131">Cell cycle</keyword>
<evidence type="ECO:0000313" key="13">
    <source>
        <dbReference type="Proteomes" id="UP000015104"/>
    </source>
</evidence>
<evidence type="ECO:0000256" key="4">
    <source>
        <dbReference type="ARBA" id="ARBA00013935"/>
    </source>
</evidence>
<comment type="similarity">
    <text evidence="3">Belongs to the APC13 family.</text>
</comment>
<comment type="function">
    <text evidence="11">Component of the anaphase promoting complex/cyclosome (APC/C), a cell cycle-regulated E3 ubiquitin ligase that controls progression through mitosis and the G1 phase of the cell cycle. The APC/C complex acts by mediating ubiquitination and subsequent degradation of target proteins: it mainly mediates the formation of 'Lys-11'-linked polyubiquitin chains and, to a lower extent, the formation of 'Lys-48'- and 'Lys-63'-linked polyubiquitin chains. The APC/C complex catalyzes assembly of branched 'Lys-11'-/'Lys-48'-linked branched ubiquitin chains on target proteins.</text>
</comment>
<keyword evidence="5" id="KW-0132">Cell division</keyword>
<dbReference type="Proteomes" id="UP000015104">
    <property type="component" value="Unassembled WGS sequence"/>
</dbReference>
<reference evidence="12" key="2">
    <citation type="submission" date="2015-06" db="UniProtKB">
        <authorList>
            <consortium name="EnsemblMetazoa"/>
        </authorList>
    </citation>
    <scope>IDENTIFICATION</scope>
</reference>
<comment type="subcellular location">
    <subcellularLocation>
        <location evidence="1">Nucleus</location>
    </subcellularLocation>
</comment>